<evidence type="ECO:0000256" key="3">
    <source>
        <dbReference type="ARBA" id="ARBA00022692"/>
    </source>
</evidence>
<dbReference type="Pfam" id="PF01758">
    <property type="entry name" value="SBF"/>
    <property type="match status" value="1"/>
</dbReference>
<gene>
    <name evidence="8" type="ORF">EHUX00137_LOCUS22771</name>
</gene>
<keyword evidence="7" id="KW-0732">Signal</keyword>
<dbReference type="InterPro" id="IPR004710">
    <property type="entry name" value="Bilac:Na_transpt"/>
</dbReference>
<feature type="chain" id="PRO_5030159635" evidence="7">
    <location>
        <begin position="18"/>
        <end position="383"/>
    </location>
</feature>
<feature type="transmembrane region" description="Helical" evidence="6">
    <location>
        <begin position="234"/>
        <end position="253"/>
    </location>
</feature>
<feature type="transmembrane region" description="Helical" evidence="6">
    <location>
        <begin position="359"/>
        <end position="377"/>
    </location>
</feature>
<evidence type="ECO:0000256" key="6">
    <source>
        <dbReference type="SAM" id="Phobius"/>
    </source>
</evidence>
<feature type="transmembrane region" description="Helical" evidence="6">
    <location>
        <begin position="265"/>
        <end position="290"/>
    </location>
</feature>
<dbReference type="Gene3D" id="1.20.1530.20">
    <property type="match status" value="1"/>
</dbReference>
<evidence type="ECO:0000313" key="8">
    <source>
        <dbReference type="EMBL" id="CAE0558106.1"/>
    </source>
</evidence>
<reference evidence="8" key="1">
    <citation type="submission" date="2021-01" db="EMBL/GenBank/DDBJ databases">
        <authorList>
            <person name="Corre E."/>
            <person name="Pelletier E."/>
            <person name="Niang G."/>
            <person name="Scheremetjew M."/>
            <person name="Finn R."/>
            <person name="Kale V."/>
            <person name="Holt S."/>
            <person name="Cochrane G."/>
            <person name="Meng A."/>
            <person name="Brown T."/>
            <person name="Cohen L."/>
        </authorList>
    </citation>
    <scope>NUCLEOTIDE SEQUENCE</scope>
    <source>
        <strain evidence="8">379</strain>
    </source>
</reference>
<feature type="transmembrane region" description="Helical" evidence="6">
    <location>
        <begin position="196"/>
        <end position="222"/>
    </location>
</feature>
<evidence type="ECO:0000256" key="2">
    <source>
        <dbReference type="ARBA" id="ARBA00006528"/>
    </source>
</evidence>
<accession>A0A6S9V958</accession>
<name>A0A6S9V958_EMIHU</name>
<evidence type="ECO:0000256" key="1">
    <source>
        <dbReference type="ARBA" id="ARBA00004141"/>
    </source>
</evidence>
<evidence type="ECO:0000256" key="4">
    <source>
        <dbReference type="ARBA" id="ARBA00022989"/>
    </source>
</evidence>
<keyword evidence="5 6" id="KW-0472">Membrane</keyword>
<dbReference type="GO" id="GO:0016020">
    <property type="term" value="C:membrane"/>
    <property type="evidence" value="ECO:0007669"/>
    <property type="project" value="UniProtKB-SubCell"/>
</dbReference>
<dbReference type="InterPro" id="IPR002657">
    <property type="entry name" value="BilAc:Na_symport/Acr3"/>
</dbReference>
<feature type="signal peptide" evidence="7">
    <location>
        <begin position="1"/>
        <end position="17"/>
    </location>
</feature>
<evidence type="ECO:0000256" key="7">
    <source>
        <dbReference type="SAM" id="SignalP"/>
    </source>
</evidence>
<organism evidence="8">
    <name type="scientific">Emiliania huxleyi</name>
    <name type="common">Coccolithophore</name>
    <name type="synonym">Pontosphaera huxleyi</name>
    <dbReference type="NCBI Taxonomy" id="2903"/>
    <lineage>
        <taxon>Eukaryota</taxon>
        <taxon>Haptista</taxon>
        <taxon>Haptophyta</taxon>
        <taxon>Prymnesiophyceae</taxon>
        <taxon>Isochrysidales</taxon>
        <taxon>Noelaerhabdaceae</taxon>
        <taxon>Emiliania</taxon>
    </lineage>
</organism>
<dbReference type="PANTHER" id="PTHR10361:SF30">
    <property type="entry name" value="SODIUM_METABOLITE COTRANSPORTER BASS6, CHLOROPLASTIC-RELATED"/>
    <property type="match status" value="1"/>
</dbReference>
<comment type="subcellular location">
    <subcellularLocation>
        <location evidence="1">Membrane</location>
        <topology evidence="1">Multi-pass membrane protein</topology>
    </subcellularLocation>
</comment>
<comment type="similarity">
    <text evidence="2">Belongs to the bile acid:sodium symporter (BASS) (TC 2.A.28) family.</text>
</comment>
<keyword evidence="3 6" id="KW-0812">Transmembrane</keyword>
<protein>
    <submittedName>
        <fullName evidence="8">Uncharacterized protein</fullName>
    </submittedName>
</protein>
<proteinExistence type="inferred from homology"/>
<feature type="transmembrane region" description="Helical" evidence="6">
    <location>
        <begin position="296"/>
        <end position="315"/>
    </location>
</feature>
<dbReference type="AlphaFoldDB" id="A0A6S9V958"/>
<dbReference type="PANTHER" id="PTHR10361">
    <property type="entry name" value="SODIUM-BILE ACID COTRANSPORTER"/>
    <property type="match status" value="1"/>
</dbReference>
<dbReference type="EMBL" id="HBIR01029466">
    <property type="protein sequence ID" value="CAE0558106.1"/>
    <property type="molecule type" value="Transcribed_RNA"/>
</dbReference>
<feature type="transmembrane region" description="Helical" evidence="6">
    <location>
        <begin position="110"/>
        <end position="128"/>
    </location>
</feature>
<dbReference type="InterPro" id="IPR038770">
    <property type="entry name" value="Na+/solute_symporter_sf"/>
</dbReference>
<evidence type="ECO:0000256" key="5">
    <source>
        <dbReference type="ARBA" id="ARBA00023136"/>
    </source>
</evidence>
<keyword evidence="4 6" id="KW-1133">Transmembrane helix</keyword>
<sequence>MSARLVVLLLSLAGVSALHAHVAMRPSLRGAASPSLPLAAPQLRRVAAALMTAEAIDPTAQSEAPIEPAARSAFQTFSDSFSNLFPLWTALVALLGLFRPATLSGIPTSAFTGLLGMLMLSMGITLTIDDFKRVLTRPGVMLTGFAGCYGFMPLLALGLSKAFGLTPALTAGMVLVGSINGGQASNLCTYIAKGDVALSVMMTTVTTLGAIFMTPLLCKLLLGTLVPVDATGVAVSTIQVVLLPIVLGMSLNAKFPKAVKKVEPFSPIVGVLSTILLVGSAVAQCSAPILAAGLKLQATAFLLHVVGGAVSYFGLKKFYPETTCRTVAIETSMKSSAFGFLLAKLHFGEFLVRVPSAVSVVWMAIVGSSLAVVFRALPAPKEE</sequence>
<feature type="transmembrane region" description="Helical" evidence="6">
    <location>
        <begin position="140"/>
        <end position="159"/>
    </location>
</feature>